<accession>A0A917ZVA7</accession>
<dbReference type="InterPro" id="IPR023393">
    <property type="entry name" value="START-like_dom_sf"/>
</dbReference>
<evidence type="ECO:0000313" key="3">
    <source>
        <dbReference type="EMBL" id="GGO97271.1"/>
    </source>
</evidence>
<dbReference type="Pfam" id="PF03364">
    <property type="entry name" value="Polyketide_cyc"/>
    <property type="match status" value="1"/>
</dbReference>
<comment type="caution">
    <text evidence="3">The sequence shown here is derived from an EMBL/GenBank/DDBJ whole genome shotgun (WGS) entry which is preliminary data.</text>
</comment>
<proteinExistence type="predicted"/>
<dbReference type="InterPro" id="IPR005031">
    <property type="entry name" value="COQ10_START"/>
</dbReference>
<evidence type="ECO:0000259" key="2">
    <source>
        <dbReference type="Pfam" id="PF03364"/>
    </source>
</evidence>
<dbReference type="AlphaFoldDB" id="A0A917ZVA7"/>
<name>A0A917ZVA7_9ACTN</name>
<feature type="domain" description="Coenzyme Q-binding protein COQ10 START" evidence="2">
    <location>
        <begin position="11"/>
        <end position="139"/>
    </location>
</feature>
<sequence length="167" mass="18887">MAGHTDNSVTIAAPLHLVWDMTNDIAAWPHLFSEYQDAQILHREGDTVRLRLTTHPDGNGTVWSWVSERVADPATRTVRARRVEPGAFEYMNLRWTYHEVDSGTTMRWIQDFHLKPDAPLDDAAMTERINRTSREQMARIKQIVEAAARQVEPTADTTGTPSPGGRP</sequence>
<dbReference type="SUPFAM" id="SSF55961">
    <property type="entry name" value="Bet v1-like"/>
    <property type="match status" value="1"/>
</dbReference>
<dbReference type="CDD" id="cd08860">
    <property type="entry name" value="TcmN_ARO-CYC_like"/>
    <property type="match status" value="1"/>
</dbReference>
<protein>
    <submittedName>
        <fullName evidence="3">Polyketide cyclase</fullName>
    </submittedName>
</protein>
<dbReference type="Gene3D" id="3.30.530.20">
    <property type="match status" value="1"/>
</dbReference>
<dbReference type="RefSeq" id="WP_189134850.1">
    <property type="nucleotide sequence ID" value="NZ_BMMS01000032.1"/>
</dbReference>
<reference evidence="3" key="2">
    <citation type="submission" date="2020-09" db="EMBL/GenBank/DDBJ databases">
        <authorList>
            <person name="Sun Q."/>
            <person name="Zhou Y."/>
        </authorList>
    </citation>
    <scope>NUCLEOTIDE SEQUENCE</scope>
    <source>
        <strain evidence="3">CGMCC 4.7201</strain>
    </source>
</reference>
<evidence type="ECO:0000256" key="1">
    <source>
        <dbReference type="SAM" id="MobiDB-lite"/>
    </source>
</evidence>
<organism evidence="3 4">
    <name type="scientific">Wenjunlia tyrosinilytica</name>
    <dbReference type="NCBI Taxonomy" id="1544741"/>
    <lineage>
        <taxon>Bacteria</taxon>
        <taxon>Bacillati</taxon>
        <taxon>Actinomycetota</taxon>
        <taxon>Actinomycetes</taxon>
        <taxon>Kitasatosporales</taxon>
        <taxon>Streptomycetaceae</taxon>
        <taxon>Wenjunlia</taxon>
    </lineage>
</organism>
<evidence type="ECO:0000313" key="4">
    <source>
        <dbReference type="Proteomes" id="UP000641932"/>
    </source>
</evidence>
<reference evidence="3" key="1">
    <citation type="journal article" date="2014" name="Int. J. Syst. Evol. Microbiol.">
        <title>Complete genome sequence of Corynebacterium casei LMG S-19264T (=DSM 44701T), isolated from a smear-ripened cheese.</title>
        <authorList>
            <consortium name="US DOE Joint Genome Institute (JGI-PGF)"/>
            <person name="Walter F."/>
            <person name="Albersmeier A."/>
            <person name="Kalinowski J."/>
            <person name="Ruckert C."/>
        </authorList>
    </citation>
    <scope>NUCLEOTIDE SEQUENCE</scope>
    <source>
        <strain evidence="3">CGMCC 4.7201</strain>
    </source>
</reference>
<feature type="region of interest" description="Disordered" evidence="1">
    <location>
        <begin position="146"/>
        <end position="167"/>
    </location>
</feature>
<dbReference type="EMBL" id="BMMS01000032">
    <property type="protein sequence ID" value="GGO97271.1"/>
    <property type="molecule type" value="Genomic_DNA"/>
</dbReference>
<gene>
    <name evidence="3" type="ORF">GCM10012280_58730</name>
</gene>
<dbReference type="Proteomes" id="UP000641932">
    <property type="component" value="Unassembled WGS sequence"/>
</dbReference>
<keyword evidence="4" id="KW-1185">Reference proteome</keyword>